<keyword evidence="3" id="KW-1185">Reference proteome</keyword>
<reference evidence="2 3" key="1">
    <citation type="submission" date="2017-02" db="EMBL/GenBank/DDBJ databases">
        <authorList>
            <person name="Peterson S.W."/>
        </authorList>
    </citation>
    <scope>NUCLEOTIDE SEQUENCE [LARGE SCALE GENOMIC DNA]</scope>
    <source>
        <strain evidence="2 3">CECT 9027</strain>
    </source>
</reference>
<dbReference type="PANTHER" id="PTHR30411:SF9">
    <property type="entry name" value="MULTIFUNCTIONAL SER_THR-TRNA DEACYLASE PROXP-Y"/>
    <property type="match status" value="1"/>
</dbReference>
<evidence type="ECO:0000313" key="2">
    <source>
        <dbReference type="EMBL" id="SJL85249.1"/>
    </source>
</evidence>
<dbReference type="GO" id="GO:0016829">
    <property type="term" value="F:lyase activity"/>
    <property type="evidence" value="ECO:0007669"/>
    <property type="project" value="UniProtKB-KW"/>
</dbReference>
<dbReference type="EC" id="4.2.-.-" evidence="2"/>
<gene>
    <name evidence="2" type="primary">ybaK_2</name>
    <name evidence="2" type="ORF">VPAL9027_03279</name>
</gene>
<accession>A0A1R4B8L5</accession>
<dbReference type="GO" id="GO:0002161">
    <property type="term" value="F:aminoacyl-tRNA deacylase activity"/>
    <property type="evidence" value="ECO:0007669"/>
    <property type="project" value="InterPro"/>
</dbReference>
<dbReference type="InterPro" id="IPR036754">
    <property type="entry name" value="YbaK/aa-tRNA-synt-asso_dom_sf"/>
</dbReference>
<evidence type="ECO:0000313" key="3">
    <source>
        <dbReference type="Proteomes" id="UP000189475"/>
    </source>
</evidence>
<protein>
    <submittedName>
        <fullName evidence="2">Cys-tRNA(Pro)/Cys-tRNA(Cys) deacylase YbaK</fullName>
        <ecNumber evidence="2">4.2.-.-</ecNumber>
    </submittedName>
</protein>
<evidence type="ECO:0000259" key="1">
    <source>
        <dbReference type="Pfam" id="PF04073"/>
    </source>
</evidence>
<dbReference type="Gene3D" id="3.90.960.10">
    <property type="entry name" value="YbaK/aminoacyl-tRNA synthetase-associated domain"/>
    <property type="match status" value="1"/>
</dbReference>
<feature type="domain" description="YbaK/aminoacyl-tRNA synthetase-associated" evidence="1">
    <location>
        <begin position="27"/>
        <end position="144"/>
    </location>
</feature>
<dbReference type="Pfam" id="PF04073">
    <property type="entry name" value="tRNA_edit"/>
    <property type="match status" value="1"/>
</dbReference>
<dbReference type="EMBL" id="FUFT01000012">
    <property type="protein sequence ID" value="SJL85249.1"/>
    <property type="molecule type" value="Genomic_DNA"/>
</dbReference>
<keyword evidence="2" id="KW-0456">Lyase</keyword>
<dbReference type="PANTHER" id="PTHR30411">
    <property type="entry name" value="CYTOPLASMIC PROTEIN"/>
    <property type="match status" value="1"/>
</dbReference>
<dbReference type="Proteomes" id="UP000189475">
    <property type="component" value="Unassembled WGS sequence"/>
</dbReference>
<organism evidence="2 3">
    <name type="scientific">Vibrio palustris</name>
    <dbReference type="NCBI Taxonomy" id="1918946"/>
    <lineage>
        <taxon>Bacteria</taxon>
        <taxon>Pseudomonadati</taxon>
        <taxon>Pseudomonadota</taxon>
        <taxon>Gammaproteobacteria</taxon>
        <taxon>Vibrionales</taxon>
        <taxon>Vibrionaceae</taxon>
        <taxon>Vibrio</taxon>
    </lineage>
</organism>
<sequence>MNNQAEKLRAFLESQQVEFRLLPHQSPTVSIEETAKQRNVCPSQMVKSMVLRDMSNRYALACTAGDTQIDPKKVRAILNWRRMTCVATEQLYDITGYAVGTITPLLLKNPMPIIFDESLSTCSEVTISSGSPMAGIAININDLEYLAKPIWAKIKKADQ</sequence>
<dbReference type="SUPFAM" id="SSF55826">
    <property type="entry name" value="YbaK/ProRS associated domain"/>
    <property type="match status" value="1"/>
</dbReference>
<dbReference type="CDD" id="cd04332">
    <property type="entry name" value="YbaK_like"/>
    <property type="match status" value="1"/>
</dbReference>
<dbReference type="AlphaFoldDB" id="A0A1R4B8L5"/>
<dbReference type="STRING" id="1918946.VPAL9027_03279"/>
<dbReference type="OrthoDB" id="9798760at2"/>
<proteinExistence type="predicted"/>
<dbReference type="InterPro" id="IPR007214">
    <property type="entry name" value="YbaK/aa-tRNA-synth-assoc-dom"/>
</dbReference>
<name>A0A1R4B8L5_9VIBR</name>